<proteinExistence type="predicted"/>
<dbReference type="EMBL" id="HE575323">
    <property type="protein sequence ID" value="CCC93997.1"/>
    <property type="molecule type" value="Genomic_DNA"/>
</dbReference>
<name>G0UX80_TRYCI</name>
<accession>G0UX80</accession>
<sequence length="148" mass="15972">NDASCLSTGPCDWILCPVHEGTEGQPCTEGASRRETWTNDGKVVSRAFARRPCRSRPACEGDALSDAEGQCEGEGEGKEPIKYIAQRQQAAAVEVHSVCESEHVKIFSAPPPGPPCCNSKAVEAAEASHQIGRYVPLVIDTRRARQRP</sequence>
<protein>
    <submittedName>
        <fullName evidence="1">Uncharacterized protein TCIL3000_10_7720</fullName>
    </submittedName>
</protein>
<dbReference type="VEuPathDB" id="TriTrypDB:TcIL3000_10_7720"/>
<evidence type="ECO:0000313" key="1">
    <source>
        <dbReference type="EMBL" id="CCC93997.1"/>
    </source>
</evidence>
<organism evidence="1">
    <name type="scientific">Trypanosoma congolense (strain IL3000)</name>
    <dbReference type="NCBI Taxonomy" id="1068625"/>
    <lineage>
        <taxon>Eukaryota</taxon>
        <taxon>Discoba</taxon>
        <taxon>Euglenozoa</taxon>
        <taxon>Kinetoplastea</taxon>
        <taxon>Metakinetoplastina</taxon>
        <taxon>Trypanosomatida</taxon>
        <taxon>Trypanosomatidae</taxon>
        <taxon>Trypanosoma</taxon>
        <taxon>Nannomonas</taxon>
    </lineage>
</organism>
<dbReference type="AlphaFoldDB" id="G0UX80"/>
<feature type="non-terminal residue" evidence="1">
    <location>
        <position position="1"/>
    </location>
</feature>
<reference evidence="1" key="1">
    <citation type="journal article" date="2012" name="Proc. Natl. Acad. Sci. U.S.A.">
        <title>Antigenic diversity is generated by distinct evolutionary mechanisms in African trypanosome species.</title>
        <authorList>
            <person name="Jackson A.P."/>
            <person name="Berry A."/>
            <person name="Aslett M."/>
            <person name="Allison H.C."/>
            <person name="Burton P."/>
            <person name="Vavrova-Anderson J."/>
            <person name="Brown R."/>
            <person name="Browne H."/>
            <person name="Corton N."/>
            <person name="Hauser H."/>
            <person name="Gamble J."/>
            <person name="Gilderthorp R."/>
            <person name="Marcello L."/>
            <person name="McQuillan J."/>
            <person name="Otto T.D."/>
            <person name="Quail M.A."/>
            <person name="Sanders M.J."/>
            <person name="van Tonder A."/>
            <person name="Ginger M.L."/>
            <person name="Field M.C."/>
            <person name="Barry J.D."/>
            <person name="Hertz-Fowler C."/>
            <person name="Berriman M."/>
        </authorList>
    </citation>
    <scope>NUCLEOTIDE SEQUENCE</scope>
    <source>
        <strain evidence="1">IL3000</strain>
    </source>
</reference>
<gene>
    <name evidence="1" type="ORF">TCIL3000_10_7720</name>
</gene>